<keyword evidence="13 16" id="KW-0472">Membrane</keyword>
<reference evidence="17" key="2">
    <citation type="submission" date="2023-05" db="EMBL/GenBank/DDBJ databases">
        <authorList>
            <person name="Bai H."/>
            <person name="Yuan X."/>
        </authorList>
    </citation>
    <scope>NUCLEOTIDE SEQUENCE</scope>
</reference>
<dbReference type="GeneID" id="86094742"/>
<reference evidence="17" key="1">
    <citation type="journal article" date="2023" name="Genes (Basel)">
        <title>Structural Characteristics of Mitochondrial Genomes of Eight Treehoppers (Hemiptera: Membracidae: Centrotinae) and Their Phylogenetic Implications.</title>
        <authorList>
            <person name="Bai H."/>
            <person name="Zhang J."/>
            <person name="Dietrich C.H."/>
            <person name="Li Y."/>
            <person name="Yuan X."/>
        </authorList>
    </citation>
    <scope>NUCLEOTIDE SEQUENCE</scope>
</reference>
<keyword evidence="5" id="KW-0813">Transport</keyword>
<dbReference type="EMBL" id="OQ984263">
    <property type="protein sequence ID" value="WKZ08120.1"/>
    <property type="molecule type" value="Genomic_DNA"/>
</dbReference>
<evidence type="ECO:0000256" key="8">
    <source>
        <dbReference type="ARBA" id="ARBA00022967"/>
    </source>
</evidence>
<accession>A0AA95SU83</accession>
<evidence type="ECO:0000256" key="9">
    <source>
        <dbReference type="ARBA" id="ARBA00022982"/>
    </source>
</evidence>
<evidence type="ECO:0000313" key="17">
    <source>
        <dbReference type="EMBL" id="WKZ08120.1"/>
    </source>
</evidence>
<evidence type="ECO:0000256" key="13">
    <source>
        <dbReference type="ARBA" id="ARBA00023136"/>
    </source>
</evidence>
<evidence type="ECO:0000256" key="10">
    <source>
        <dbReference type="ARBA" id="ARBA00022989"/>
    </source>
</evidence>
<evidence type="ECO:0000256" key="7">
    <source>
        <dbReference type="ARBA" id="ARBA00022692"/>
    </source>
</evidence>
<evidence type="ECO:0000256" key="4">
    <source>
        <dbReference type="ARBA" id="ARBA00021095"/>
    </source>
</evidence>
<keyword evidence="7 16" id="KW-0812">Transmembrane</keyword>
<proteinExistence type="inferred from homology"/>
<comment type="similarity">
    <text evidence="2">Belongs to the complex I subunit 6 family.</text>
</comment>
<dbReference type="PANTHER" id="PTHR11435">
    <property type="entry name" value="NADH UBIQUINONE OXIDOREDUCTASE SUBUNIT ND6"/>
    <property type="match status" value="1"/>
</dbReference>
<keyword evidence="9" id="KW-0249">Electron transport</keyword>
<gene>
    <name evidence="17" type="primary">ND6</name>
</gene>
<comment type="subcellular location">
    <subcellularLocation>
        <location evidence="1">Mitochondrion membrane</location>
        <topology evidence="1">Multi-pass membrane protein</topology>
    </subcellularLocation>
</comment>
<dbReference type="PANTHER" id="PTHR11435:SF1">
    <property type="entry name" value="NADH-UBIQUINONE OXIDOREDUCTASE CHAIN 6"/>
    <property type="match status" value="1"/>
</dbReference>
<dbReference type="InterPro" id="IPR050269">
    <property type="entry name" value="ComplexI_Subunit6"/>
</dbReference>
<dbReference type="GO" id="GO:0008137">
    <property type="term" value="F:NADH dehydrogenase (ubiquinone) activity"/>
    <property type="evidence" value="ECO:0007669"/>
    <property type="project" value="UniProtKB-EC"/>
</dbReference>
<keyword evidence="6" id="KW-0679">Respiratory chain</keyword>
<keyword evidence="12 17" id="KW-0496">Mitochondrion</keyword>
<evidence type="ECO:0000256" key="14">
    <source>
        <dbReference type="ARBA" id="ARBA00031019"/>
    </source>
</evidence>
<keyword evidence="10 16" id="KW-1133">Transmembrane helix</keyword>
<dbReference type="GO" id="GO:0031966">
    <property type="term" value="C:mitochondrial membrane"/>
    <property type="evidence" value="ECO:0007669"/>
    <property type="project" value="UniProtKB-SubCell"/>
</dbReference>
<evidence type="ECO:0000256" key="15">
    <source>
        <dbReference type="ARBA" id="ARBA00049551"/>
    </source>
</evidence>
<evidence type="ECO:0000256" key="6">
    <source>
        <dbReference type="ARBA" id="ARBA00022660"/>
    </source>
</evidence>
<name>A0AA95SU83_9HEMI</name>
<evidence type="ECO:0000256" key="16">
    <source>
        <dbReference type="SAM" id="Phobius"/>
    </source>
</evidence>
<comment type="catalytic activity">
    <reaction evidence="15">
        <text>a ubiquinone + NADH + 5 H(+)(in) = a ubiquinol + NAD(+) + 4 H(+)(out)</text>
        <dbReference type="Rhea" id="RHEA:29091"/>
        <dbReference type="Rhea" id="RHEA-COMP:9565"/>
        <dbReference type="Rhea" id="RHEA-COMP:9566"/>
        <dbReference type="ChEBI" id="CHEBI:15378"/>
        <dbReference type="ChEBI" id="CHEBI:16389"/>
        <dbReference type="ChEBI" id="CHEBI:17976"/>
        <dbReference type="ChEBI" id="CHEBI:57540"/>
        <dbReference type="ChEBI" id="CHEBI:57945"/>
        <dbReference type="EC" id="7.1.1.2"/>
    </reaction>
</comment>
<evidence type="ECO:0000256" key="2">
    <source>
        <dbReference type="ARBA" id="ARBA00005698"/>
    </source>
</evidence>
<dbReference type="RefSeq" id="YP_010963637.1">
    <property type="nucleotide sequence ID" value="NC_083904.1"/>
</dbReference>
<evidence type="ECO:0000256" key="12">
    <source>
        <dbReference type="ARBA" id="ARBA00023128"/>
    </source>
</evidence>
<protein>
    <recommendedName>
        <fullName evidence="4">NADH-ubiquinone oxidoreductase chain 6</fullName>
        <ecNumber evidence="3">7.1.1.2</ecNumber>
    </recommendedName>
    <alternativeName>
        <fullName evidence="14">NADH dehydrogenase subunit 6</fullName>
    </alternativeName>
</protein>
<evidence type="ECO:0000256" key="11">
    <source>
        <dbReference type="ARBA" id="ARBA00023027"/>
    </source>
</evidence>
<dbReference type="CTD" id="4541"/>
<evidence type="ECO:0000256" key="5">
    <source>
        <dbReference type="ARBA" id="ARBA00022448"/>
    </source>
</evidence>
<evidence type="ECO:0000256" key="3">
    <source>
        <dbReference type="ARBA" id="ARBA00012944"/>
    </source>
</evidence>
<dbReference type="AlphaFoldDB" id="A0AA95SU83"/>
<feature type="transmembrane region" description="Helical" evidence="16">
    <location>
        <begin position="122"/>
        <end position="148"/>
    </location>
</feature>
<geneLocation type="mitochondrion" evidence="17"/>
<sequence>MKMTVMKIMSSISIMSTMMKSPLSMGLTLLSQTIMAIMMMNMNNSSSWIPMITFLSMIGGLLIIFMYMSSITSNEKFKLNMKMSIPLMLLMVIMDETMLNWYSQESCMIQNSMNNMMAMSKMYSKSMMMTMMMVMYLLLTMITVNKIIKLFEGPLRSKTYE</sequence>
<organism evidence="17">
    <name type="scientific">Tribulocentrus zhenbaensis</name>
    <dbReference type="NCBI Taxonomy" id="3065217"/>
    <lineage>
        <taxon>Eukaryota</taxon>
        <taxon>Metazoa</taxon>
        <taxon>Ecdysozoa</taxon>
        <taxon>Arthropoda</taxon>
        <taxon>Hexapoda</taxon>
        <taxon>Insecta</taxon>
        <taxon>Pterygota</taxon>
        <taxon>Neoptera</taxon>
        <taxon>Paraneoptera</taxon>
        <taxon>Hemiptera</taxon>
        <taxon>Auchenorrhyncha</taxon>
        <taxon>Membracoidea</taxon>
        <taxon>Membracidae</taxon>
        <taxon>Tribulocentrus</taxon>
    </lineage>
</organism>
<keyword evidence="11" id="KW-0520">NAD</keyword>
<keyword evidence="8" id="KW-1278">Translocase</keyword>
<dbReference type="EC" id="7.1.1.2" evidence="3"/>
<feature type="transmembrane region" description="Helical" evidence="16">
    <location>
        <begin position="46"/>
        <end position="67"/>
    </location>
</feature>
<evidence type="ECO:0000256" key="1">
    <source>
        <dbReference type="ARBA" id="ARBA00004225"/>
    </source>
</evidence>